<name>A0A8S5V2F2_9CAUD</name>
<sequence>MTLLLNYTENKLKKSSMKERYNNLLKMYPQRKPWVIFKPSRTVYKSTTIRLDGEEKGAICRDSKFGERCCFGNTTKQRFISAKISYDIFFTDDIRFVERLMPVTLFTKDEIESFLNYLKNVVDFEFTVEYGQVKDFDLFKNDGNFVQYLEVSCKNNKIDYHELTGFLLHVTIDAIRPIHAFILQWIRQIYDGRAQFYTDIVYELKKRTEFKNLSLFTIMSLVYNSLRFSEGSTDMCVFPTNIYEGRLSFPKMRDRFNDMNKMFKRFANTSIYSNLRNDHVKEVPADLEKYIYKDILEFIDTFWFHFCRDLFIENLDVKIGDSNRISVFSCYREMDALINHYDEIVELFARTASLILSKKWELDKDSLNWRIETKQIIDNTYKYVSE</sequence>
<accession>A0A8S5V2F2</accession>
<proteinExistence type="predicted"/>
<reference evidence="1" key="1">
    <citation type="journal article" date="2021" name="Proc. Natl. Acad. Sci. U.S.A.">
        <title>A Catalog of Tens of Thousands of Viruses from Human Metagenomes Reveals Hidden Associations with Chronic Diseases.</title>
        <authorList>
            <person name="Tisza M.J."/>
            <person name="Buck C.B."/>
        </authorList>
    </citation>
    <scope>NUCLEOTIDE SEQUENCE</scope>
    <source>
        <strain evidence="1">CtelJ1</strain>
    </source>
</reference>
<organism evidence="1">
    <name type="scientific">CrAss-like virus sp. ctelJ1</name>
    <dbReference type="NCBI Taxonomy" id="2825838"/>
    <lineage>
        <taxon>Viruses</taxon>
        <taxon>Duplodnaviria</taxon>
        <taxon>Heunggongvirae</taxon>
        <taxon>Uroviricota</taxon>
        <taxon>Caudoviricetes</taxon>
        <taxon>Crassvirales</taxon>
    </lineage>
</organism>
<dbReference type="EMBL" id="BK016184">
    <property type="protein sequence ID" value="DAG00930.1"/>
    <property type="molecule type" value="Genomic_DNA"/>
</dbReference>
<evidence type="ECO:0000313" key="1">
    <source>
        <dbReference type="EMBL" id="DAG00930.1"/>
    </source>
</evidence>
<protein>
    <submittedName>
        <fullName evidence="1">Uncharacterized protein</fullName>
    </submittedName>
</protein>